<keyword evidence="4" id="KW-1185">Reference proteome</keyword>
<dbReference type="InterPro" id="IPR014710">
    <property type="entry name" value="RmlC-like_jellyroll"/>
</dbReference>
<feature type="compositionally biased region" description="Basic and acidic residues" evidence="1">
    <location>
        <begin position="195"/>
        <end position="220"/>
    </location>
</feature>
<protein>
    <recommendedName>
        <fullName evidence="2">Cyclic nucleotide-binding domain-containing protein</fullName>
    </recommendedName>
</protein>
<dbReference type="CDD" id="cd00038">
    <property type="entry name" value="CAP_ED"/>
    <property type="match status" value="3"/>
</dbReference>
<proteinExistence type="predicted"/>
<dbReference type="InterPro" id="IPR000595">
    <property type="entry name" value="cNMP-bd_dom"/>
</dbReference>
<sequence length="1243" mass="139275">MERKSKHPIHLAALDEEDENDEPKAQDERQPVKLNSTATTTGAGKKRLQLTIKNVLMRAQVTKVLSQKNPTSVLPEAALPLNESVKLMQVSAQLPKLATPKPPPLTLNHTSSQTTNIWSNVVRKSTMQPNTEGSLQSANNDNEEYRKTSLRDILMSPKVKQYVNKVSTRSGSVKPLPQSAAMRHWSSSIGSRNNLPHEADDDHREASREAANEERKREASNPEYGRNLILAESCRAAFGRSAENRSNNDIQALKTWFQKTKLNTCTDFESLQTVELTLLCRRMKLHAYYANEVVFKQGEEGDALYIVFSGKVEVRVSQQVMGEFVEVVVCEIGKGEFFGERSLLNNEPRAATIVTKVPTELVSICRDDYNVMLKEDQQAFLAKASIAPPNRLSEVVAGNHATYLKILKKKPSARSKADLVTLATFLQTLKFFRGLPKTFVQELCTIIDLINVDANTTIFREGEVGKLFYVILSGSVDVKINAPDKRGGSGQAKLVNLGEGSHFGDLALIKKDGLRSATVVATEQCELLIISEKDYNSILKKLQKEDMQKRMELLDRIPIFQSVEWTSELMEELSYVLIEQRCAANTTVFKQGDKATQIYFITRGEVVISRVVTDPKSHNKYSVVVARLGPFNVFGDDAATGKNFNEVVLRTDTATASTPIEVLILTKYDVFNRLSRMARETMRTHTHQNKQPIVVFDQLYKTLKWEEYKRKVVQKEANLDRLQRRLGQKHIPSLKAKTPSTNKADLPPTELVEGNELLLLSPLKAQATPPPTNTLAGYTLHYNPDISTPKRIGLLEQAVENDANTAIDVLNEGNPIVYLNYLAARNMPPADSMSENFVFSLPSVSKNRQTSPKKKGALEPSTSSPSKRESLPQLLQGGFVVINLSNKELNPRSKQPAFRVIGLYATHDQAVVAANHVEAFENAYAYRSLPFKHEHPVEFFIVETGRHVIVPTNTDHMLSTTYCDEKMQEYLHDHGSLDKLATKRSPERGPASALSADAVASIMTDICGYIEPLDLSHSPPNTTMQKEKLLNLQDIEHNHMAVELKQPYNFACVSTLVVGDGSEPTLCVFRCFPTEAEANDYAETGFPKELSAQALLCVVPMYEWIYFEDATDWCLQMRKSQDRHNLALHKKELHAIQKTAASPLAVAAAKFNEAPQWLIELEQGQRLHHLICSHMGVKEKESEKALDDEGYSQKSSVGLEQKLESLQDILNAKHQNAAYGTTLQKMQKVQRFGHIMKLRLHKE</sequence>
<dbReference type="VEuPathDB" id="FungiDB:AeMF1_000708"/>
<feature type="domain" description="Cyclic nucleotide-binding" evidence="2">
    <location>
        <begin position="431"/>
        <end position="556"/>
    </location>
</feature>
<feature type="compositionally biased region" description="Basic and acidic residues" evidence="1">
    <location>
        <begin position="22"/>
        <end position="31"/>
    </location>
</feature>
<feature type="region of interest" description="Disordered" evidence="1">
    <location>
        <begin position="165"/>
        <end position="222"/>
    </location>
</feature>
<evidence type="ECO:0000313" key="4">
    <source>
        <dbReference type="Proteomes" id="UP000481153"/>
    </source>
</evidence>
<feature type="region of interest" description="Disordered" evidence="1">
    <location>
        <begin position="844"/>
        <end position="870"/>
    </location>
</feature>
<feature type="domain" description="Cyclic nucleotide-binding" evidence="2">
    <location>
        <begin position="267"/>
        <end position="373"/>
    </location>
</feature>
<gene>
    <name evidence="3" type="ORF">Ae201684_001857</name>
</gene>
<dbReference type="SUPFAM" id="SSF51206">
    <property type="entry name" value="cAMP-binding domain-like"/>
    <property type="match status" value="3"/>
</dbReference>
<feature type="domain" description="Cyclic nucleotide-binding" evidence="2">
    <location>
        <begin position="570"/>
        <end position="667"/>
    </location>
</feature>
<feature type="compositionally biased region" description="Polar residues" evidence="1">
    <location>
        <begin position="185"/>
        <end position="194"/>
    </location>
</feature>
<dbReference type="PANTHER" id="PTHR23011:SF28">
    <property type="entry name" value="CYCLIC NUCLEOTIDE-BINDING DOMAIN CONTAINING PROTEIN"/>
    <property type="match status" value="1"/>
</dbReference>
<dbReference type="InterPro" id="IPR018490">
    <property type="entry name" value="cNMP-bd_dom_sf"/>
</dbReference>
<evidence type="ECO:0000256" key="1">
    <source>
        <dbReference type="SAM" id="MobiDB-lite"/>
    </source>
</evidence>
<dbReference type="AlphaFoldDB" id="A0A6G0XSC6"/>
<feature type="compositionally biased region" description="Polar residues" evidence="1">
    <location>
        <begin position="33"/>
        <end position="42"/>
    </location>
</feature>
<dbReference type="Proteomes" id="UP000481153">
    <property type="component" value="Unassembled WGS sequence"/>
</dbReference>
<dbReference type="PRINTS" id="PR00103">
    <property type="entry name" value="CAMPKINASE"/>
</dbReference>
<dbReference type="PANTHER" id="PTHR23011">
    <property type="entry name" value="CYCLIC NUCLEOTIDE-BINDING DOMAIN CONTAINING PROTEIN"/>
    <property type="match status" value="1"/>
</dbReference>
<accession>A0A6G0XSC6</accession>
<reference evidence="3 4" key="1">
    <citation type="submission" date="2019-07" db="EMBL/GenBank/DDBJ databases">
        <title>Genomics analysis of Aphanomyces spp. identifies a new class of oomycete effector associated with host adaptation.</title>
        <authorList>
            <person name="Gaulin E."/>
        </authorList>
    </citation>
    <scope>NUCLEOTIDE SEQUENCE [LARGE SCALE GENOMIC DNA]</scope>
    <source>
        <strain evidence="3 4">ATCC 201684</strain>
    </source>
</reference>
<dbReference type="Pfam" id="PF00027">
    <property type="entry name" value="cNMP_binding"/>
    <property type="match status" value="3"/>
</dbReference>
<dbReference type="PROSITE" id="PS00889">
    <property type="entry name" value="CNMP_BINDING_2"/>
    <property type="match status" value="1"/>
</dbReference>
<organism evidence="3 4">
    <name type="scientific">Aphanomyces euteiches</name>
    <dbReference type="NCBI Taxonomy" id="100861"/>
    <lineage>
        <taxon>Eukaryota</taxon>
        <taxon>Sar</taxon>
        <taxon>Stramenopiles</taxon>
        <taxon>Oomycota</taxon>
        <taxon>Saprolegniomycetes</taxon>
        <taxon>Saprolegniales</taxon>
        <taxon>Verrucalvaceae</taxon>
        <taxon>Aphanomyces</taxon>
    </lineage>
</organism>
<dbReference type="EMBL" id="VJMJ01000017">
    <property type="protein sequence ID" value="KAF0743383.1"/>
    <property type="molecule type" value="Genomic_DNA"/>
</dbReference>
<evidence type="ECO:0000259" key="2">
    <source>
        <dbReference type="PROSITE" id="PS50042"/>
    </source>
</evidence>
<dbReference type="PROSITE" id="PS50042">
    <property type="entry name" value="CNMP_BINDING_3"/>
    <property type="match status" value="3"/>
</dbReference>
<feature type="region of interest" description="Disordered" evidence="1">
    <location>
        <begin position="1"/>
        <end position="45"/>
    </location>
</feature>
<dbReference type="InterPro" id="IPR018488">
    <property type="entry name" value="cNMP-bd_CS"/>
</dbReference>
<evidence type="ECO:0000313" key="3">
    <source>
        <dbReference type="EMBL" id="KAF0743383.1"/>
    </source>
</evidence>
<comment type="caution">
    <text evidence="3">The sequence shown here is derived from an EMBL/GenBank/DDBJ whole genome shotgun (WGS) entry which is preliminary data.</text>
</comment>
<dbReference type="SMART" id="SM00100">
    <property type="entry name" value="cNMP"/>
    <property type="match status" value="3"/>
</dbReference>
<dbReference type="Gene3D" id="2.60.120.10">
    <property type="entry name" value="Jelly Rolls"/>
    <property type="match status" value="3"/>
</dbReference>
<name>A0A6G0XSC6_9STRA</name>